<feature type="domain" description="Bacteriophage tail tape measure N-terminal" evidence="2">
    <location>
        <begin position="136"/>
        <end position="336"/>
    </location>
</feature>
<evidence type="ECO:0000259" key="2">
    <source>
        <dbReference type="Pfam" id="PF06791"/>
    </source>
</evidence>
<name>A0A212K2C5_9PROT</name>
<evidence type="ECO:0000256" key="1">
    <source>
        <dbReference type="SAM" id="Coils"/>
    </source>
</evidence>
<reference evidence="3" key="1">
    <citation type="submission" date="2016-04" db="EMBL/GenBank/DDBJ databases">
        <authorList>
            <person name="Evans L.H."/>
            <person name="Alamgir A."/>
            <person name="Owens N."/>
            <person name="Weber N.D."/>
            <person name="Virtaneva K."/>
            <person name="Barbian K."/>
            <person name="Babar A."/>
            <person name="Rosenke K."/>
        </authorList>
    </citation>
    <scope>NUCLEOTIDE SEQUENCE</scope>
    <source>
        <strain evidence="3">86</strain>
    </source>
</reference>
<evidence type="ECO:0000313" key="3">
    <source>
        <dbReference type="EMBL" id="SBW05849.1"/>
    </source>
</evidence>
<dbReference type="AlphaFoldDB" id="A0A212K2C5"/>
<proteinExistence type="predicted"/>
<accession>A0A212K2C5</accession>
<dbReference type="Pfam" id="PF06791">
    <property type="entry name" value="TMP_2"/>
    <property type="match status" value="1"/>
</dbReference>
<sequence>MANRDEIVSLIIRSVGTEDLARLMKVLEATGLSADQAKTAIDKLAVSQTQATRTVDRYSEATRYLEKANERAERVLSGMSAAEQRLAKDMQRTAAIRDAGGKNAQLANAVYAKQEKQMEALRAKVRTASNGHVDLAQSTKLSAFQMQQLSYQINDVVGGLITGQRPLQILAQQGPQISQVFGGWSTTLKGIFSPTGLMVAGVAASTLAFAGLIAKAVTLEKELRSLNAAGIAFGNRGLDAATLQRMSFNMSAGSSFTRSESVAALTQLQRSNALPSGVSAQIARIAPTMADASGGAASLTDSVKNLTDAFGKGYAGVQDLDRVYNFLTPQQRDHIRSLYNSRDAIGGWNEAMQLLLPQMQEAADKVKGPLNESLKDLSNNINEFTKALATSPYVQYLIDASAQLAKGGADLITGKSSGDAFVARGGLMYGLSGAATGGMAGAPLGPFGVAGGAIIGGVAGTFAGQSYSNWLLANGEAGKVPSAGGLIPWPETATGTPAALTGTGNGGTVEQKDASDLIATYRQQIAAASALTDAERERLEIIAAANKQYGAPNQAALWQAYVNGETGLRTAARMNPLNREALNDNRLLGYQEDLANAALQGPAARQAMQDYIDVRRKFEDQGLTASGSTYDMLLADKMRARELSNKDATYTGIASQQQELSLIQAKIGMVGKSTEAQNAELAVLQAKLEMERRYGSTVSEDAQKYIDNARAIADANAQLQQQQAIIGEIGAFGDQVFSRIGSTMTEMAMNGTSALEALRNIGGAVASELYQEFAKLAFINPIKNALGISGAAALPTLGTVASHLFGFADGGRITGPGGPRSDSILATVSNGEYVVNADATSRYLPLLEAINENRIRAFADGGMVSTVAAPKIASVAPGGGSTFNSTVNVSVNSSGGSAAQNSALADQVGAAVKRELQGFVIETMRDQQRPGGTLYGRLTA</sequence>
<dbReference type="EMBL" id="FLUO01000001">
    <property type="protein sequence ID" value="SBW05849.1"/>
    <property type="molecule type" value="Genomic_DNA"/>
</dbReference>
<keyword evidence="1" id="KW-0175">Coiled coil</keyword>
<gene>
    <name evidence="3" type="ORF">KL86APRO_12033</name>
</gene>
<protein>
    <recommendedName>
        <fullName evidence="2">Bacteriophage tail tape measure N-terminal domain-containing protein</fullName>
    </recommendedName>
</protein>
<organism evidence="3">
    <name type="scientific">uncultured Alphaproteobacteria bacterium</name>
    <dbReference type="NCBI Taxonomy" id="91750"/>
    <lineage>
        <taxon>Bacteria</taxon>
        <taxon>Pseudomonadati</taxon>
        <taxon>Pseudomonadota</taxon>
        <taxon>Alphaproteobacteria</taxon>
        <taxon>environmental samples</taxon>
    </lineage>
</organism>
<feature type="coiled-coil region" evidence="1">
    <location>
        <begin position="65"/>
        <end position="131"/>
    </location>
</feature>
<dbReference type="InterPro" id="IPR009628">
    <property type="entry name" value="Phage_tape_measure_N"/>
</dbReference>